<dbReference type="InterPro" id="IPR005178">
    <property type="entry name" value="Ostalpha/TMEM184C"/>
</dbReference>
<keyword evidence="3 5" id="KW-1133">Transmembrane helix</keyword>
<reference evidence="6" key="1">
    <citation type="submission" date="2020-04" db="EMBL/GenBank/DDBJ databases">
        <title>Draft genome resource of the tomato pathogen Pseudocercospora fuligena.</title>
        <authorList>
            <person name="Zaccaron A."/>
        </authorList>
    </citation>
    <scope>NUCLEOTIDE SEQUENCE</scope>
    <source>
        <strain evidence="6">PF001</strain>
    </source>
</reference>
<dbReference type="SMART" id="SM01417">
    <property type="entry name" value="Solute_trans_a"/>
    <property type="match status" value="1"/>
</dbReference>
<evidence type="ECO:0000256" key="2">
    <source>
        <dbReference type="ARBA" id="ARBA00022692"/>
    </source>
</evidence>
<evidence type="ECO:0000313" key="6">
    <source>
        <dbReference type="EMBL" id="KAF7186932.1"/>
    </source>
</evidence>
<keyword evidence="2 5" id="KW-0812">Transmembrane</keyword>
<comment type="caution">
    <text evidence="6">The sequence shown here is derived from an EMBL/GenBank/DDBJ whole genome shotgun (WGS) entry which is preliminary data.</text>
</comment>
<feature type="transmembrane region" description="Helical" evidence="5">
    <location>
        <begin position="137"/>
        <end position="155"/>
    </location>
</feature>
<feature type="transmembrane region" description="Helical" evidence="5">
    <location>
        <begin position="251"/>
        <end position="275"/>
    </location>
</feature>
<sequence>MGSCPVSAGSEDTSTRGSGWTGLVYASFICTILTVISSTILIITHLRRYRVPAQQRQIIRIVFSLIIYTFVAFGELYDYSVAQYVDPIGDVYESFGLCALLLLFMQYAAPSSRMDDDTFALVKSAEDSETGFDWPRIYWILVFQYPIFEVASTIIVETTEATGHYCVNSLNPIYAHLWVEAIETVSICFCMYALIRFYTHAKSLLRVRRAFTKFVCFKIIVFIRFTQAWAFSFALQYGIVTTGSRFSYNDILWGIPCLLTSIEMVLFSATFWYAYNSGDYSYESTLCLERASVLFAILDVLDPRDLLDGFRRMFGLWQHLHGNGGWKEWRAAERRTGWVGKLRALVLKLRRTDRSSMKSDHQDGVGKLQISAPIAMDIEDVR</sequence>
<proteinExistence type="predicted"/>
<evidence type="ECO:0000313" key="7">
    <source>
        <dbReference type="Proteomes" id="UP000660729"/>
    </source>
</evidence>
<evidence type="ECO:0000256" key="1">
    <source>
        <dbReference type="ARBA" id="ARBA00004141"/>
    </source>
</evidence>
<dbReference type="PANTHER" id="PTHR23423">
    <property type="entry name" value="ORGANIC SOLUTE TRANSPORTER-RELATED"/>
    <property type="match status" value="1"/>
</dbReference>
<accession>A0A8H6RAI2</accession>
<feature type="transmembrane region" description="Helical" evidence="5">
    <location>
        <begin position="58"/>
        <end position="79"/>
    </location>
</feature>
<protein>
    <submittedName>
        <fullName evidence="6">Transmembrane protein</fullName>
    </submittedName>
</protein>
<organism evidence="6 7">
    <name type="scientific">Pseudocercospora fuligena</name>
    <dbReference type="NCBI Taxonomy" id="685502"/>
    <lineage>
        <taxon>Eukaryota</taxon>
        <taxon>Fungi</taxon>
        <taxon>Dikarya</taxon>
        <taxon>Ascomycota</taxon>
        <taxon>Pezizomycotina</taxon>
        <taxon>Dothideomycetes</taxon>
        <taxon>Dothideomycetidae</taxon>
        <taxon>Mycosphaerellales</taxon>
        <taxon>Mycosphaerellaceae</taxon>
        <taxon>Pseudocercospora</taxon>
    </lineage>
</organism>
<name>A0A8H6RAI2_9PEZI</name>
<dbReference type="GO" id="GO:0016020">
    <property type="term" value="C:membrane"/>
    <property type="evidence" value="ECO:0007669"/>
    <property type="project" value="UniProtKB-SubCell"/>
</dbReference>
<dbReference type="Pfam" id="PF03619">
    <property type="entry name" value="Solute_trans_a"/>
    <property type="match status" value="1"/>
</dbReference>
<dbReference type="Proteomes" id="UP000660729">
    <property type="component" value="Unassembled WGS sequence"/>
</dbReference>
<gene>
    <name evidence="6" type="ORF">HII31_11726</name>
</gene>
<dbReference type="OrthoDB" id="5348404at2759"/>
<feature type="transmembrane region" description="Helical" evidence="5">
    <location>
        <begin position="23"/>
        <end position="46"/>
    </location>
</feature>
<evidence type="ECO:0000256" key="4">
    <source>
        <dbReference type="ARBA" id="ARBA00023136"/>
    </source>
</evidence>
<feature type="transmembrane region" description="Helical" evidence="5">
    <location>
        <begin position="175"/>
        <end position="195"/>
    </location>
</feature>
<evidence type="ECO:0000256" key="3">
    <source>
        <dbReference type="ARBA" id="ARBA00022989"/>
    </source>
</evidence>
<feature type="transmembrane region" description="Helical" evidence="5">
    <location>
        <begin position="215"/>
        <end position="239"/>
    </location>
</feature>
<dbReference type="EMBL" id="JABCIY010000244">
    <property type="protein sequence ID" value="KAF7186932.1"/>
    <property type="molecule type" value="Genomic_DNA"/>
</dbReference>
<comment type="subcellular location">
    <subcellularLocation>
        <location evidence="1">Membrane</location>
        <topology evidence="1">Multi-pass membrane protein</topology>
    </subcellularLocation>
</comment>
<keyword evidence="4 5" id="KW-0472">Membrane</keyword>
<keyword evidence="7" id="KW-1185">Reference proteome</keyword>
<feature type="transmembrane region" description="Helical" evidence="5">
    <location>
        <begin position="91"/>
        <end position="109"/>
    </location>
</feature>
<evidence type="ECO:0000256" key="5">
    <source>
        <dbReference type="SAM" id="Phobius"/>
    </source>
</evidence>
<dbReference type="AlphaFoldDB" id="A0A8H6RAI2"/>